<keyword evidence="2" id="KW-0378">Hydrolase</keyword>
<evidence type="ECO:0000313" key="6">
    <source>
        <dbReference type="RefSeq" id="XP_022256205.1"/>
    </source>
</evidence>
<dbReference type="RefSeq" id="XP_022256205.1">
    <property type="nucleotide sequence ID" value="XM_022400497.1"/>
</dbReference>
<evidence type="ECO:0000259" key="4">
    <source>
        <dbReference type="PROSITE" id="PS51194"/>
    </source>
</evidence>
<keyword evidence="1" id="KW-0547">Nucleotide-binding</keyword>
<dbReference type="SUPFAM" id="SSF52540">
    <property type="entry name" value="P-loop containing nucleoside triphosphate hydrolases"/>
    <property type="match status" value="1"/>
</dbReference>
<dbReference type="Pfam" id="PF00271">
    <property type="entry name" value="Helicase_C"/>
    <property type="match status" value="1"/>
</dbReference>
<dbReference type="Proteomes" id="UP000694941">
    <property type="component" value="Unplaced"/>
</dbReference>
<dbReference type="InterPro" id="IPR001650">
    <property type="entry name" value="Helicase_C-like"/>
</dbReference>
<dbReference type="Gene3D" id="3.40.50.300">
    <property type="entry name" value="P-loop containing nucleotide triphosphate hydrolases"/>
    <property type="match status" value="1"/>
</dbReference>
<dbReference type="CDD" id="cd18793">
    <property type="entry name" value="SF2_C_SNF"/>
    <property type="match status" value="1"/>
</dbReference>
<sequence>MLEVIAHHLKAVGISYYLIQGKVNSQDRMKAVDDFNNNPNGAKVLLLSLKAGGVGLNLTGGNHLFLMDLHWNPALDIQACDRVYRMGQKKEVTIYRFICQNTIEEKIQQLQKKSCI</sequence>
<dbReference type="GeneID" id="106471882"/>
<reference evidence="6" key="1">
    <citation type="submission" date="2025-08" db="UniProtKB">
        <authorList>
            <consortium name="RefSeq"/>
        </authorList>
    </citation>
    <scope>IDENTIFICATION</scope>
    <source>
        <tissue evidence="6">Muscle</tissue>
    </source>
</reference>
<name>A0ABM1TJZ9_LIMPO</name>
<evidence type="ECO:0000313" key="5">
    <source>
        <dbReference type="Proteomes" id="UP000694941"/>
    </source>
</evidence>
<dbReference type="InterPro" id="IPR027417">
    <property type="entry name" value="P-loop_NTPase"/>
</dbReference>
<dbReference type="InterPro" id="IPR050628">
    <property type="entry name" value="SNF2_RAD54_helicase_TF"/>
</dbReference>
<evidence type="ECO:0000256" key="2">
    <source>
        <dbReference type="ARBA" id="ARBA00022801"/>
    </source>
</evidence>
<dbReference type="PANTHER" id="PTHR45626">
    <property type="entry name" value="TRANSCRIPTION TERMINATION FACTOR 2-RELATED"/>
    <property type="match status" value="1"/>
</dbReference>
<dbReference type="InterPro" id="IPR049730">
    <property type="entry name" value="SNF2/RAD54-like_C"/>
</dbReference>
<organism evidence="5 6">
    <name type="scientific">Limulus polyphemus</name>
    <name type="common">Atlantic horseshoe crab</name>
    <dbReference type="NCBI Taxonomy" id="6850"/>
    <lineage>
        <taxon>Eukaryota</taxon>
        <taxon>Metazoa</taxon>
        <taxon>Ecdysozoa</taxon>
        <taxon>Arthropoda</taxon>
        <taxon>Chelicerata</taxon>
        <taxon>Merostomata</taxon>
        <taxon>Xiphosura</taxon>
        <taxon>Limulidae</taxon>
        <taxon>Limulus</taxon>
    </lineage>
</organism>
<protein>
    <submittedName>
        <fullName evidence="6">Transcription termination factor 2-like</fullName>
    </submittedName>
</protein>
<proteinExistence type="predicted"/>
<gene>
    <name evidence="6" type="primary">LOC106471882</name>
</gene>
<evidence type="ECO:0000256" key="3">
    <source>
        <dbReference type="ARBA" id="ARBA00022840"/>
    </source>
</evidence>
<keyword evidence="5" id="KW-1185">Reference proteome</keyword>
<accession>A0ABM1TJZ9</accession>
<dbReference type="SMART" id="SM00490">
    <property type="entry name" value="HELICc"/>
    <property type="match status" value="1"/>
</dbReference>
<dbReference type="PROSITE" id="PS51194">
    <property type="entry name" value="HELICASE_CTER"/>
    <property type="match status" value="1"/>
</dbReference>
<evidence type="ECO:0000256" key="1">
    <source>
        <dbReference type="ARBA" id="ARBA00022741"/>
    </source>
</evidence>
<dbReference type="PANTHER" id="PTHR45626:SF50">
    <property type="entry name" value="TRANSCRIPTION TERMINATION FACTOR 2"/>
    <property type="match status" value="1"/>
</dbReference>
<feature type="domain" description="Helicase C-terminal" evidence="4">
    <location>
        <begin position="1"/>
        <end position="116"/>
    </location>
</feature>
<keyword evidence="3" id="KW-0067">ATP-binding</keyword>